<dbReference type="InterPro" id="IPR002878">
    <property type="entry name" value="ChsH2_C"/>
</dbReference>
<keyword evidence="4" id="KW-1185">Reference proteome</keyword>
<accession>A0A5P9NJA4</accession>
<gene>
    <name evidence="3" type="ORF">EY643_09165</name>
</gene>
<dbReference type="AlphaFoldDB" id="A0A5P9NJA4"/>
<dbReference type="InterPro" id="IPR022002">
    <property type="entry name" value="ChsH2_Znr"/>
</dbReference>
<dbReference type="KEGG" id="halc:EY643_09165"/>
<evidence type="ECO:0000259" key="2">
    <source>
        <dbReference type="Pfam" id="PF12172"/>
    </source>
</evidence>
<feature type="domain" description="ChsH2 C-terminal OB-fold" evidence="1">
    <location>
        <begin position="68"/>
        <end position="133"/>
    </location>
</feature>
<evidence type="ECO:0000259" key="1">
    <source>
        <dbReference type="Pfam" id="PF01796"/>
    </source>
</evidence>
<dbReference type="EMBL" id="CP036422">
    <property type="protein sequence ID" value="QFU75812.1"/>
    <property type="molecule type" value="Genomic_DNA"/>
</dbReference>
<evidence type="ECO:0000313" key="4">
    <source>
        <dbReference type="Proteomes" id="UP000326287"/>
    </source>
</evidence>
<reference evidence="3 4" key="1">
    <citation type="submission" date="2019-02" db="EMBL/GenBank/DDBJ databases">
        <authorList>
            <person name="Li S.-H."/>
        </authorList>
    </citation>
    <scope>NUCLEOTIDE SEQUENCE [LARGE SCALE GENOMIC DNA]</scope>
    <source>
        <strain evidence="3 4">IMCC14385</strain>
    </source>
</reference>
<dbReference type="RefSeq" id="WP_152661919.1">
    <property type="nucleotide sequence ID" value="NZ_CP036422.1"/>
</dbReference>
<dbReference type="PANTHER" id="PTHR34075">
    <property type="entry name" value="BLR3430 PROTEIN"/>
    <property type="match status" value="1"/>
</dbReference>
<dbReference type="SUPFAM" id="SSF50249">
    <property type="entry name" value="Nucleic acid-binding proteins"/>
    <property type="match status" value="1"/>
</dbReference>
<dbReference type="OrthoDB" id="5514845at2"/>
<dbReference type="Pfam" id="PF01796">
    <property type="entry name" value="OB_ChsH2_C"/>
    <property type="match status" value="1"/>
</dbReference>
<dbReference type="Pfam" id="PF12172">
    <property type="entry name" value="zf-ChsH2"/>
    <property type="match status" value="1"/>
</dbReference>
<proteinExistence type="predicted"/>
<dbReference type="Proteomes" id="UP000326287">
    <property type="component" value="Chromosome"/>
</dbReference>
<protein>
    <submittedName>
        <fullName evidence="3">Zn-ribbon domain-containing OB-fold protein</fullName>
    </submittedName>
</protein>
<dbReference type="PANTHER" id="PTHR34075:SF5">
    <property type="entry name" value="BLR3430 PROTEIN"/>
    <property type="match status" value="1"/>
</dbReference>
<dbReference type="InterPro" id="IPR052513">
    <property type="entry name" value="Thioester_dehydratase-like"/>
</dbReference>
<evidence type="ECO:0000313" key="3">
    <source>
        <dbReference type="EMBL" id="QFU75812.1"/>
    </source>
</evidence>
<sequence>MSEEQDMITDIEVPINLKYNFTAGAAATRFLTQVKKGVLTGQRCPECAQVYIPPRGSCPACGCATEEEVELADKATVQSFTIVSIPIPNNPIQPPYIIANLVADGANISFLHLISECVNEDVHIGQRVQAEWKPEEEWTHAMDNIRYFKPIDEPTVPVDMIGKLPVTGLEG</sequence>
<organism evidence="3 4">
    <name type="scientific">Halioglobus maricola</name>
    <dbReference type="NCBI Taxonomy" id="2601894"/>
    <lineage>
        <taxon>Bacteria</taxon>
        <taxon>Pseudomonadati</taxon>
        <taxon>Pseudomonadota</taxon>
        <taxon>Gammaproteobacteria</taxon>
        <taxon>Cellvibrionales</taxon>
        <taxon>Halieaceae</taxon>
        <taxon>Halioglobus</taxon>
    </lineage>
</organism>
<name>A0A5P9NJA4_9GAMM</name>
<dbReference type="Gene3D" id="6.10.30.10">
    <property type="match status" value="1"/>
</dbReference>
<dbReference type="InterPro" id="IPR012340">
    <property type="entry name" value="NA-bd_OB-fold"/>
</dbReference>
<feature type="domain" description="ChsH2 rubredoxin-like zinc ribbon" evidence="2">
    <location>
        <begin position="36"/>
        <end position="62"/>
    </location>
</feature>